<protein>
    <submittedName>
        <fullName evidence="1">(wild Malaysian banana) hypothetical protein</fullName>
    </submittedName>
</protein>
<evidence type="ECO:0000313" key="2">
    <source>
        <dbReference type="EnsemblPlants" id="Ma03_p32860.1"/>
    </source>
</evidence>
<evidence type="ECO:0000313" key="3">
    <source>
        <dbReference type="Proteomes" id="UP000012960"/>
    </source>
</evidence>
<reference evidence="1" key="1">
    <citation type="submission" date="2021-03" db="EMBL/GenBank/DDBJ databases">
        <authorList>
            <consortium name="Genoscope - CEA"/>
            <person name="William W."/>
        </authorList>
    </citation>
    <scope>NUCLEOTIDE SEQUENCE</scope>
    <source>
        <strain evidence="1">Doubled-haploid Pahang</strain>
    </source>
</reference>
<dbReference type="Gramene" id="Ma03_t32860.1">
    <property type="protein sequence ID" value="Ma03_p32860.1"/>
    <property type="gene ID" value="Ma03_g32860"/>
</dbReference>
<organism evidence="2 3">
    <name type="scientific">Musa acuminata subsp. malaccensis</name>
    <name type="common">Wild banana</name>
    <name type="synonym">Musa malaccensis</name>
    <dbReference type="NCBI Taxonomy" id="214687"/>
    <lineage>
        <taxon>Eukaryota</taxon>
        <taxon>Viridiplantae</taxon>
        <taxon>Streptophyta</taxon>
        <taxon>Embryophyta</taxon>
        <taxon>Tracheophyta</taxon>
        <taxon>Spermatophyta</taxon>
        <taxon>Magnoliopsida</taxon>
        <taxon>Liliopsida</taxon>
        <taxon>Zingiberales</taxon>
        <taxon>Musaceae</taxon>
        <taxon>Musa</taxon>
    </lineage>
</organism>
<dbReference type="AlphaFoldDB" id="A0A804IIY6"/>
<dbReference type="EMBL" id="HG996468">
    <property type="protein sequence ID" value="CAG1851976.1"/>
    <property type="molecule type" value="Genomic_DNA"/>
</dbReference>
<dbReference type="InterPro" id="IPR029021">
    <property type="entry name" value="Prot-tyrosine_phosphatase-like"/>
</dbReference>
<name>A0A804IIY6_MUSAM</name>
<dbReference type="InParanoid" id="A0A804IIY6"/>
<gene>
    <name evidence="1" type="ORF">GSMUA_185900.1</name>
</gene>
<dbReference type="EnsemblPlants" id="Ma03_t32860.1">
    <property type="protein sequence ID" value="Ma03_p32860.1"/>
    <property type="gene ID" value="Ma03_g32860"/>
</dbReference>
<dbReference type="PANTHER" id="PTHR46274">
    <property type="entry name" value="PHOSPHATIDYLINOSITOL PHOSPHATASE"/>
    <property type="match status" value="1"/>
</dbReference>
<sequence>MLKFQVEHKKMTPEAALEHVRSRRPRVRLAPSQWRAVQEYSRRKLELPAVTPSTAYFLTGD</sequence>
<dbReference type="SUPFAM" id="SSF52799">
    <property type="entry name" value="(Phosphotyrosine protein) phosphatases II"/>
    <property type="match status" value="1"/>
</dbReference>
<reference evidence="2" key="2">
    <citation type="submission" date="2021-05" db="UniProtKB">
        <authorList>
            <consortium name="EnsemblPlants"/>
        </authorList>
    </citation>
    <scope>IDENTIFICATION</scope>
    <source>
        <strain evidence="2">subsp. malaccensis</strain>
    </source>
</reference>
<keyword evidence="3" id="KW-1185">Reference proteome</keyword>
<accession>A0A804IIY6</accession>
<dbReference type="PANTHER" id="PTHR46274:SF6">
    <property type="entry name" value="TYR_PHOSPHATASE_2 DOMAIN-CONTAINING PROTEIN"/>
    <property type="match status" value="1"/>
</dbReference>
<dbReference type="Proteomes" id="UP000012960">
    <property type="component" value="Unplaced"/>
</dbReference>
<proteinExistence type="predicted"/>
<evidence type="ECO:0000313" key="1">
    <source>
        <dbReference type="EMBL" id="CAG1851976.1"/>
    </source>
</evidence>
<dbReference type="Gene3D" id="3.90.190.10">
    <property type="entry name" value="Protein tyrosine phosphatase superfamily"/>
    <property type="match status" value="1"/>
</dbReference>